<protein>
    <submittedName>
        <fullName evidence="3">Filamentous hemagglutinin N-terminal domain-containing protein</fullName>
    </submittedName>
</protein>
<feature type="domain" description="Filamentous haemagglutinin FhaB/tRNA nuclease CdiA-like TPS" evidence="2">
    <location>
        <begin position="45"/>
        <end position="157"/>
    </location>
</feature>
<evidence type="ECO:0000313" key="3">
    <source>
        <dbReference type="EMBL" id="HGG01223.1"/>
    </source>
</evidence>
<organism evidence="3">
    <name type="scientific">Planktothricoides sp. SpSt-374</name>
    <dbReference type="NCBI Taxonomy" id="2282167"/>
    <lineage>
        <taxon>Bacteria</taxon>
        <taxon>Bacillati</taxon>
        <taxon>Cyanobacteriota</taxon>
        <taxon>Cyanophyceae</taxon>
        <taxon>Oscillatoriophycideae</taxon>
        <taxon>Oscillatoriales</taxon>
        <taxon>Oscillatoriaceae</taxon>
        <taxon>Planktothricoides</taxon>
    </lineage>
</organism>
<feature type="region of interest" description="Disordered" evidence="1">
    <location>
        <begin position="1328"/>
        <end position="1347"/>
    </location>
</feature>
<dbReference type="Gene3D" id="2.160.20.10">
    <property type="entry name" value="Single-stranded right-handed beta-helix, Pectin lyase-like"/>
    <property type="match status" value="3"/>
</dbReference>
<dbReference type="NCBIfam" id="TIGR01901">
    <property type="entry name" value="adhes_NPXG"/>
    <property type="match status" value="1"/>
</dbReference>
<dbReference type="InterPro" id="IPR008638">
    <property type="entry name" value="FhaB/CdiA-like_TPS"/>
</dbReference>
<dbReference type="SUPFAM" id="SSF51126">
    <property type="entry name" value="Pectin lyase-like"/>
    <property type="match status" value="5"/>
</dbReference>
<evidence type="ECO:0000259" key="2">
    <source>
        <dbReference type="SMART" id="SM00912"/>
    </source>
</evidence>
<comment type="caution">
    <text evidence="3">The sequence shown here is derived from an EMBL/GenBank/DDBJ whole genome shotgun (WGS) entry which is preliminary data.</text>
</comment>
<proteinExistence type="predicted"/>
<dbReference type="SMART" id="SM00912">
    <property type="entry name" value="Haemagg_act"/>
    <property type="match status" value="1"/>
</dbReference>
<gene>
    <name evidence="3" type="ORF">ENR15_11385</name>
</gene>
<sequence length="1347" mass="136881">MKHQKIASGCYCFSPLGLCLGTIATLFLINPDLARGQIIPDSSLGNESSRITPTSINGIPTERIDGGAIRRGNLFHSFSEFNIEAGKGAYFTNPNGIDNIFSRVTGSNISQINGTLGVLGNANLFFINPNGIVFGPNARLDLRGSFVGTTAESVLFDQGIEWGTTNPQAAPLLTVNIPIGLQFRSNPGTIEVQSTSGLEVNTGQTLALLGGNIHLNGGKLNATGGSIQMGAYEGDLLSAPVLAPGMNIRLSNGATIFNNSTDVNSPGNITDAGYSGNINIRANSLVEIINSFVQTDTKNSGNGGDITITTRRLELSDGAYVATSTYGTGAGGNVTVDASEAVTLIGEGQDVFAQTIESKLFNNTLSITDRVAGLFTGTQGPGNAGTISVITPNLLLNNGAVIFGPTFGSGTGGRINIRASEIESVSGGISSSSHYLTVASTGNTGEIEIETGRLILREGARLANTTFTPGNGGNLVVKASEFVELAATPAGSVVGTGMFSNSIGSTGNSGNIIIETPSLRLRDGARISVTSGFDTGNGEIGIGGKGGNIVIRADMVELTGVSADGNFQSSLSSATFTGGDGGQVSIETGSLFLGAGAEISANALGGGNAGNIDINARDLVQVSGRDAVGLKPTVIQSDTRGAGRGGNISIDTRRLEVSDRAFISTSTFGSGAGGSINVRASESVELLGIGYGEFAEKVIQNFFNRTISLEDRITGIYTGTEGTGYAGNINVDTNQLLVRNGSILYTPTLASGIGGNIYIRAGETVEVNASGIGASVLAEGTGGSINIDTPQLILGQGSLVASSTVGDGNAGNIFVRASELVEIDSTPVGGPVGTGIYSNTIGGVGAAGNIIVTTPYLLMRDGAQISTATGLNNDDGIIPFGGKGGNLVVTGAERVELNGISADGRFRTSLNSGTLSNADAGAVQIEADTLILRDGAEISGSTTGPGLGGSITVRSRDLQLLGISPDGKYRSALSVRAEATGNGGSLDLETARLLVAGGALVEVSTYGDGNAGSLNAIVTDSTEIQGASAIGRSGLFASAVGGGTGSGGNLTLRTEELRIRDGATIAASNFHSRDLLPPGNGPAGNITITANSIRLDNGASLSVRAASGDKGNINLTARDIIAVGNSRINTDATGMATGGNIAVNAENLVAVDNSDISANAQQSFGGRVLVSAGGVFGTRFRPQQTQRSDITASSDLGAEFSGTVEINTPAADPSSGLVTLPENFVDLASVLGADACAQGSSSSFVVTGRGGLPPNPTAALGSDARASSWIDVPNYEPFRRAEALPQTSSGAEAQLQTFGGPKPNYEPPEIVLARGWVLNDKGEVVLTSYDPRGHSPQRRPQIARGCR</sequence>
<name>A0A7C3ZK50_9CYAN</name>
<accession>A0A7C3ZK50</accession>
<dbReference type="EMBL" id="DSPX01000117">
    <property type="protein sequence ID" value="HGG01223.1"/>
    <property type="molecule type" value="Genomic_DNA"/>
</dbReference>
<reference evidence="3" key="1">
    <citation type="journal article" date="2020" name="mSystems">
        <title>Genome- and Community-Level Interaction Insights into Carbon Utilization and Element Cycling Functions of Hydrothermarchaeota in Hydrothermal Sediment.</title>
        <authorList>
            <person name="Zhou Z."/>
            <person name="Liu Y."/>
            <person name="Xu W."/>
            <person name="Pan J."/>
            <person name="Luo Z.H."/>
            <person name="Li M."/>
        </authorList>
    </citation>
    <scope>NUCLEOTIDE SEQUENCE [LARGE SCALE GENOMIC DNA]</scope>
    <source>
        <strain evidence="3">SpSt-374</strain>
    </source>
</reference>
<dbReference type="InterPro" id="IPR011050">
    <property type="entry name" value="Pectin_lyase_fold/virulence"/>
</dbReference>
<dbReference type="Pfam" id="PF05860">
    <property type="entry name" value="TPS"/>
    <property type="match status" value="1"/>
</dbReference>
<dbReference type="InterPro" id="IPR012334">
    <property type="entry name" value="Pectin_lyas_fold"/>
</dbReference>
<evidence type="ECO:0000256" key="1">
    <source>
        <dbReference type="SAM" id="MobiDB-lite"/>
    </source>
</evidence>